<reference evidence="1 2" key="1">
    <citation type="submission" date="2018-06" db="EMBL/GenBank/DDBJ databases">
        <authorList>
            <consortium name="Pathogen Informatics"/>
            <person name="Doyle S."/>
        </authorList>
    </citation>
    <scope>NUCLEOTIDE SEQUENCE [LARGE SCALE GENOMIC DNA]</scope>
    <source>
        <strain evidence="1 2">NCTC11679</strain>
    </source>
</reference>
<dbReference type="AlphaFoldDB" id="A0A378C9L6"/>
<dbReference type="EMBL" id="UGMG01000001">
    <property type="protein sequence ID" value="STV65374.1"/>
    <property type="molecule type" value="Genomic_DNA"/>
</dbReference>
<protein>
    <submittedName>
        <fullName evidence="1">Uncharacterized protein</fullName>
    </submittedName>
</protein>
<proteinExistence type="predicted"/>
<sequence>MHADKGFTIRDGGGHLYGTDLTVEAVSDTVVHPDSLAGPGAAQSRFGWVIKPITSGTHNIADSEDTAAPYTWELVTGYPLTSQLPNLTENRTPCATGVARILLLQLKRFNYGCWDYCQGC</sequence>
<evidence type="ECO:0000313" key="2">
    <source>
        <dbReference type="Proteomes" id="UP000255239"/>
    </source>
</evidence>
<dbReference type="Proteomes" id="UP000255239">
    <property type="component" value="Unassembled WGS sequence"/>
</dbReference>
<name>A0A378C9L6_KLEPN</name>
<evidence type="ECO:0000313" key="1">
    <source>
        <dbReference type="EMBL" id="STV65374.1"/>
    </source>
</evidence>
<organism evidence="1 2">
    <name type="scientific">Klebsiella pneumoniae</name>
    <dbReference type="NCBI Taxonomy" id="573"/>
    <lineage>
        <taxon>Bacteria</taxon>
        <taxon>Pseudomonadati</taxon>
        <taxon>Pseudomonadota</taxon>
        <taxon>Gammaproteobacteria</taxon>
        <taxon>Enterobacterales</taxon>
        <taxon>Enterobacteriaceae</taxon>
        <taxon>Klebsiella/Raoultella group</taxon>
        <taxon>Klebsiella</taxon>
        <taxon>Klebsiella pneumoniae complex</taxon>
    </lineage>
</organism>
<gene>
    <name evidence="1" type="ORF">NCTC11679_03247</name>
</gene>
<accession>A0A378C9L6</accession>